<dbReference type="EMBL" id="KN880447">
    <property type="protein sequence ID" value="KIY72077.1"/>
    <property type="molecule type" value="Genomic_DNA"/>
</dbReference>
<gene>
    <name evidence="3" type="ORF">CYLTODRAFT_429159</name>
</gene>
<dbReference type="PANTHER" id="PTHR14534:SF3">
    <property type="entry name" value="GID COMPLEX SUBUNIT 4 HOMOLOG"/>
    <property type="match status" value="1"/>
</dbReference>
<dbReference type="InterPro" id="IPR018618">
    <property type="entry name" value="GID4/10-like"/>
</dbReference>
<name>A0A0D7BNM1_9AGAR</name>
<dbReference type="GO" id="GO:0007039">
    <property type="term" value="P:protein catabolic process in the vacuole"/>
    <property type="evidence" value="ECO:0007669"/>
    <property type="project" value="TreeGrafter"/>
</dbReference>
<evidence type="ECO:0000313" key="4">
    <source>
        <dbReference type="Proteomes" id="UP000054007"/>
    </source>
</evidence>
<dbReference type="GO" id="GO:0005773">
    <property type="term" value="C:vacuole"/>
    <property type="evidence" value="ECO:0007669"/>
    <property type="project" value="GOC"/>
</dbReference>
<comment type="similarity">
    <text evidence="1">Belongs to the GID4/VID24 family.</text>
</comment>
<dbReference type="PANTHER" id="PTHR14534">
    <property type="entry name" value="VACUOLAR IMPORT AND DEGRADATION PROTEIN 24"/>
    <property type="match status" value="1"/>
</dbReference>
<keyword evidence="4" id="KW-1185">Reference proteome</keyword>
<dbReference type="GO" id="GO:0034657">
    <property type="term" value="C:GID complex"/>
    <property type="evidence" value="ECO:0007669"/>
    <property type="project" value="TreeGrafter"/>
</dbReference>
<feature type="compositionally biased region" description="Polar residues" evidence="2">
    <location>
        <begin position="46"/>
        <end position="57"/>
    </location>
</feature>
<evidence type="ECO:0000256" key="2">
    <source>
        <dbReference type="SAM" id="MobiDB-lite"/>
    </source>
</evidence>
<evidence type="ECO:0000313" key="3">
    <source>
        <dbReference type="EMBL" id="KIY72077.1"/>
    </source>
</evidence>
<sequence length="292" mass="33035">MPSECLSSDTGCTSCTSQLCGCRPIKEKHIVVPGVLSVVTQLAPPNLTTQSTSNQPRSSRHHSHQQTITIQSPSPLTDITRLRVRPQPHYCLYPGARFEGSQKSGLNSYEVAVTLTDIDLGSSHLCGYLSIKGLTDDYPELTTYFDADVIGEQYGFRTENWGATEADDITHWNRFPAFRHVRSEMKRPRLTIPDRDRGAVFMRWKEKFLVPDHRVQDINGASFAGFYYVCIDFNPPAPSPATSSSRRREPSPRPGPVNPTMSGFYYHKNFEPYQQLSLSYVPERYTSAFEFR</sequence>
<accession>A0A0D7BNM1</accession>
<feature type="region of interest" description="Disordered" evidence="2">
    <location>
        <begin position="46"/>
        <end position="79"/>
    </location>
</feature>
<dbReference type="GO" id="GO:0043161">
    <property type="term" value="P:proteasome-mediated ubiquitin-dependent protein catabolic process"/>
    <property type="evidence" value="ECO:0007669"/>
    <property type="project" value="TreeGrafter"/>
</dbReference>
<dbReference type="AlphaFoldDB" id="A0A0D7BNM1"/>
<dbReference type="GO" id="GO:0006623">
    <property type="term" value="P:protein targeting to vacuole"/>
    <property type="evidence" value="ECO:0007669"/>
    <property type="project" value="TreeGrafter"/>
</dbReference>
<organism evidence="3 4">
    <name type="scientific">Cylindrobasidium torrendii FP15055 ss-10</name>
    <dbReference type="NCBI Taxonomy" id="1314674"/>
    <lineage>
        <taxon>Eukaryota</taxon>
        <taxon>Fungi</taxon>
        <taxon>Dikarya</taxon>
        <taxon>Basidiomycota</taxon>
        <taxon>Agaricomycotina</taxon>
        <taxon>Agaricomycetes</taxon>
        <taxon>Agaricomycetidae</taxon>
        <taxon>Agaricales</taxon>
        <taxon>Marasmiineae</taxon>
        <taxon>Physalacriaceae</taxon>
        <taxon>Cylindrobasidium</taxon>
    </lineage>
</organism>
<dbReference type="GO" id="GO:0045721">
    <property type="term" value="P:negative regulation of gluconeogenesis"/>
    <property type="evidence" value="ECO:0007669"/>
    <property type="project" value="TreeGrafter"/>
</dbReference>
<reference evidence="3 4" key="1">
    <citation type="journal article" date="2015" name="Fungal Genet. Biol.">
        <title>Evolution of novel wood decay mechanisms in Agaricales revealed by the genome sequences of Fistulina hepatica and Cylindrobasidium torrendii.</title>
        <authorList>
            <person name="Floudas D."/>
            <person name="Held B.W."/>
            <person name="Riley R."/>
            <person name="Nagy L.G."/>
            <person name="Koehler G."/>
            <person name="Ransdell A.S."/>
            <person name="Younus H."/>
            <person name="Chow J."/>
            <person name="Chiniquy J."/>
            <person name="Lipzen A."/>
            <person name="Tritt A."/>
            <person name="Sun H."/>
            <person name="Haridas S."/>
            <person name="LaButti K."/>
            <person name="Ohm R.A."/>
            <person name="Kues U."/>
            <person name="Blanchette R.A."/>
            <person name="Grigoriev I.V."/>
            <person name="Minto R.E."/>
            <person name="Hibbett D.S."/>
        </authorList>
    </citation>
    <scope>NUCLEOTIDE SEQUENCE [LARGE SCALE GENOMIC DNA]</scope>
    <source>
        <strain evidence="3 4">FP15055 ss-10</strain>
    </source>
</reference>
<dbReference type="STRING" id="1314674.A0A0D7BNM1"/>
<feature type="compositionally biased region" description="Polar residues" evidence="2">
    <location>
        <begin position="65"/>
        <end position="77"/>
    </location>
</feature>
<evidence type="ECO:0000256" key="1">
    <source>
        <dbReference type="ARBA" id="ARBA00061469"/>
    </source>
</evidence>
<evidence type="ECO:0008006" key="5">
    <source>
        <dbReference type="Google" id="ProtNLM"/>
    </source>
</evidence>
<protein>
    <recommendedName>
        <fullName evidence="5">Vacuolar import and degradation protein</fullName>
    </recommendedName>
</protein>
<dbReference type="Proteomes" id="UP000054007">
    <property type="component" value="Unassembled WGS sequence"/>
</dbReference>
<dbReference type="OrthoDB" id="62at2759"/>
<dbReference type="Pfam" id="PF09783">
    <property type="entry name" value="Vac_ImportDeg"/>
    <property type="match status" value="1"/>
</dbReference>
<feature type="region of interest" description="Disordered" evidence="2">
    <location>
        <begin position="239"/>
        <end position="258"/>
    </location>
</feature>
<proteinExistence type="inferred from homology"/>